<keyword evidence="1 4" id="KW-0378">Hydrolase</keyword>
<keyword evidence="3 4" id="KW-0443">Lipid metabolism</keyword>
<dbReference type="Gene3D" id="3.40.1090.10">
    <property type="entry name" value="Cytosolic phospholipase A2 catalytic domain"/>
    <property type="match status" value="2"/>
</dbReference>
<dbReference type="GO" id="GO:0016787">
    <property type="term" value="F:hydrolase activity"/>
    <property type="evidence" value="ECO:0007669"/>
    <property type="project" value="UniProtKB-UniRule"/>
</dbReference>
<accession>A0A9D5JWN0</accession>
<feature type="short sequence motif" description="DGA/G" evidence="4">
    <location>
        <begin position="186"/>
        <end position="188"/>
    </location>
</feature>
<comment type="caution">
    <text evidence="6">The sequence shown here is derived from an EMBL/GenBank/DDBJ whole genome shotgun (WGS) entry which is preliminary data.</text>
</comment>
<feature type="active site" description="Proton acceptor" evidence="4">
    <location>
        <position position="186"/>
    </location>
</feature>
<feature type="domain" description="PNPLA" evidence="5">
    <location>
        <begin position="25"/>
        <end position="199"/>
    </location>
</feature>
<dbReference type="InterPro" id="IPR016035">
    <property type="entry name" value="Acyl_Trfase/lysoPLipase"/>
</dbReference>
<evidence type="ECO:0000256" key="3">
    <source>
        <dbReference type="ARBA" id="ARBA00023098"/>
    </source>
</evidence>
<dbReference type="EMBL" id="WJJP01000423">
    <property type="protein sequence ID" value="MBD3325510.1"/>
    <property type="molecule type" value="Genomic_DNA"/>
</dbReference>
<proteinExistence type="predicted"/>
<evidence type="ECO:0000256" key="1">
    <source>
        <dbReference type="ARBA" id="ARBA00022801"/>
    </source>
</evidence>
<keyword evidence="2 4" id="KW-0442">Lipid degradation</keyword>
<dbReference type="Pfam" id="PF01734">
    <property type="entry name" value="Patatin"/>
    <property type="match status" value="1"/>
</dbReference>
<dbReference type="PROSITE" id="PS51635">
    <property type="entry name" value="PNPLA"/>
    <property type="match status" value="1"/>
</dbReference>
<dbReference type="PANTHER" id="PTHR14226:SF76">
    <property type="entry name" value="NTE FAMILY PROTEIN RSSA"/>
    <property type="match status" value="1"/>
</dbReference>
<dbReference type="GO" id="GO:0016042">
    <property type="term" value="P:lipid catabolic process"/>
    <property type="evidence" value="ECO:0007669"/>
    <property type="project" value="UniProtKB-UniRule"/>
</dbReference>
<evidence type="ECO:0000256" key="2">
    <source>
        <dbReference type="ARBA" id="ARBA00022963"/>
    </source>
</evidence>
<organism evidence="6 7">
    <name type="scientific">candidate division KSB3 bacterium</name>
    <dbReference type="NCBI Taxonomy" id="2044937"/>
    <lineage>
        <taxon>Bacteria</taxon>
        <taxon>candidate division KSB3</taxon>
    </lineage>
</organism>
<dbReference type="PANTHER" id="PTHR14226">
    <property type="entry name" value="NEUROPATHY TARGET ESTERASE/SWISS CHEESE D.MELANOGASTER"/>
    <property type="match status" value="1"/>
</dbReference>
<feature type="short sequence motif" description="GXSXG" evidence="4">
    <location>
        <begin position="56"/>
        <end position="60"/>
    </location>
</feature>
<evidence type="ECO:0000256" key="4">
    <source>
        <dbReference type="PROSITE-ProRule" id="PRU01161"/>
    </source>
</evidence>
<reference evidence="6" key="1">
    <citation type="submission" date="2019-11" db="EMBL/GenBank/DDBJ databases">
        <title>Microbial mats filling the niche in hypersaline microbial mats.</title>
        <authorList>
            <person name="Wong H.L."/>
            <person name="Macleod F.I."/>
            <person name="White R.A. III"/>
            <person name="Burns B.P."/>
        </authorList>
    </citation>
    <scope>NUCLEOTIDE SEQUENCE</scope>
    <source>
        <strain evidence="6">Rbin_158</strain>
    </source>
</reference>
<name>A0A9D5JWN0_9BACT</name>
<sequence length="299" mass="33545">MQDHHQHDDSGNGLTKTRPRPRIALVLGSGGIKCIASIGLLKVLHREALLPDVIVGSSGGSLFGAVFATGEHPDEIEHQVLKMWKKKEFRDIKYFDIFKMFFPKLLRYNELFGVIRGDRIEQIFREYFHDMEFEHTKYPLQIVATDFFTGEAVVLNTGSIAAAVRASIGIPFFFQPKTLDGRTLIDGGVSNPLPIDVAIRYGADIIIAMGFESPTYSTIDSPIKTLLHLTGLSVNNLMIANHAVHNMAHHYEIIMVYPSLSGDFHFFDIEKIPDLIKIGEEEAIQELPNIRSAIEHFGE</sequence>
<dbReference type="InterPro" id="IPR002641">
    <property type="entry name" value="PNPLA_dom"/>
</dbReference>
<evidence type="ECO:0000259" key="5">
    <source>
        <dbReference type="PROSITE" id="PS51635"/>
    </source>
</evidence>
<dbReference type="SUPFAM" id="SSF52151">
    <property type="entry name" value="FabD/lysophospholipase-like"/>
    <property type="match status" value="1"/>
</dbReference>
<dbReference type="InterPro" id="IPR050301">
    <property type="entry name" value="NTE"/>
</dbReference>
<dbReference type="AlphaFoldDB" id="A0A9D5JWN0"/>
<protein>
    <recommendedName>
        <fullName evidence="5">PNPLA domain-containing protein</fullName>
    </recommendedName>
</protein>
<dbReference type="Proteomes" id="UP000649604">
    <property type="component" value="Unassembled WGS sequence"/>
</dbReference>
<evidence type="ECO:0000313" key="6">
    <source>
        <dbReference type="EMBL" id="MBD3325510.1"/>
    </source>
</evidence>
<gene>
    <name evidence="6" type="ORF">GF339_13045</name>
</gene>
<evidence type="ECO:0000313" key="7">
    <source>
        <dbReference type="Proteomes" id="UP000649604"/>
    </source>
</evidence>
<comment type="caution">
    <text evidence="4">Lacks conserved residue(s) required for the propagation of feature annotation.</text>
</comment>
<feature type="active site" description="Nucleophile" evidence="4">
    <location>
        <position position="58"/>
    </location>
</feature>